<dbReference type="STRING" id="1502745.SAMN02799620_04117"/>
<evidence type="ECO:0000313" key="3">
    <source>
        <dbReference type="Proteomes" id="UP000199707"/>
    </source>
</evidence>
<sequence length="176" mass="19219">MATANPATARPTRHNLTGVTPLERIAPAFIEMAHSIVWASVATVDADGRPRSRILHPIWEWDGTDLLGWIATAPTPVKKAHLAVHPYVSVSYWTPSHDTCSAECLVEWYTDDETRTQVWDKFATGPAPVGYDPSIIPGWDGPTSPSFAALRLTPQRLRVMPGSAMITGAGVLNWHA</sequence>
<dbReference type="Gene3D" id="2.30.110.10">
    <property type="entry name" value="Electron Transport, Fmn-binding Protein, Chain A"/>
    <property type="match status" value="1"/>
</dbReference>
<protein>
    <submittedName>
        <fullName evidence="2">Pyridoxamine 5'-phosphate oxidase</fullName>
    </submittedName>
</protein>
<proteinExistence type="predicted"/>
<gene>
    <name evidence="2" type="ORF">SAMN02799620_04117</name>
</gene>
<dbReference type="Proteomes" id="UP000199707">
    <property type="component" value="Unassembled WGS sequence"/>
</dbReference>
<evidence type="ECO:0000313" key="2">
    <source>
        <dbReference type="EMBL" id="SCX26378.1"/>
    </source>
</evidence>
<dbReference type="InterPro" id="IPR011576">
    <property type="entry name" value="Pyridox_Oxase_N"/>
</dbReference>
<dbReference type="EMBL" id="FMUB01000008">
    <property type="protein sequence ID" value="SCX26378.1"/>
    <property type="molecule type" value="Genomic_DNA"/>
</dbReference>
<dbReference type="Pfam" id="PF01243">
    <property type="entry name" value="PNPOx_N"/>
    <property type="match status" value="1"/>
</dbReference>
<accession>A0A1G4WNI7</accession>
<dbReference type="SUPFAM" id="SSF50475">
    <property type="entry name" value="FMN-binding split barrel"/>
    <property type="match status" value="1"/>
</dbReference>
<dbReference type="AlphaFoldDB" id="A0A1G4WNI7"/>
<organism evidence="2 3">
    <name type="scientific">Mycolicibacterium fluoranthenivorans</name>
    <dbReference type="NCBI Taxonomy" id="258505"/>
    <lineage>
        <taxon>Bacteria</taxon>
        <taxon>Bacillati</taxon>
        <taxon>Actinomycetota</taxon>
        <taxon>Actinomycetes</taxon>
        <taxon>Mycobacteriales</taxon>
        <taxon>Mycobacteriaceae</taxon>
        <taxon>Mycolicibacterium</taxon>
    </lineage>
</organism>
<reference evidence="3" key="1">
    <citation type="submission" date="2016-10" db="EMBL/GenBank/DDBJ databases">
        <authorList>
            <person name="Varghese N."/>
            <person name="Submissions S."/>
        </authorList>
    </citation>
    <scope>NUCLEOTIDE SEQUENCE [LARGE SCALE GENOMIC DNA]</scope>
    <source>
        <strain evidence="3">UNC267MFSha1.1M11</strain>
    </source>
</reference>
<evidence type="ECO:0000259" key="1">
    <source>
        <dbReference type="Pfam" id="PF01243"/>
    </source>
</evidence>
<dbReference type="InterPro" id="IPR012349">
    <property type="entry name" value="Split_barrel_FMN-bd"/>
</dbReference>
<name>A0A1G4WNI7_9MYCO</name>
<feature type="domain" description="Pyridoxamine 5'-phosphate oxidase N-terminal" evidence="1">
    <location>
        <begin position="39"/>
        <end position="158"/>
    </location>
</feature>